<dbReference type="RefSeq" id="WP_019253482.1">
    <property type="nucleotide sequence ID" value="NZ_JAJGWL010000126.1"/>
</dbReference>
<sequence length="67" mass="7620">MNIYEVMRSKGLHFGSHIVIAKNEENAKRLVADMLNETQTAIFYKPSEFVVSGPIDPDNYFEETVIA</sequence>
<accession>A0AAW9U1G4</accession>
<proteinExistence type="predicted"/>
<evidence type="ECO:0000313" key="1">
    <source>
        <dbReference type="EMBL" id="MRG74531.1"/>
    </source>
</evidence>
<organism evidence="1 2">
    <name type="scientific">Limosilactobacillus reuteri</name>
    <name type="common">Lactobacillus reuteri</name>
    <dbReference type="NCBI Taxonomy" id="1598"/>
    <lineage>
        <taxon>Bacteria</taxon>
        <taxon>Bacillati</taxon>
        <taxon>Bacillota</taxon>
        <taxon>Bacilli</taxon>
        <taxon>Lactobacillales</taxon>
        <taxon>Lactobacillaceae</taxon>
        <taxon>Limosilactobacillus</taxon>
    </lineage>
</organism>
<name>A0AAW9U1G4_LIMRT</name>
<comment type="caution">
    <text evidence="1">The sequence shown here is derived from an EMBL/GenBank/DDBJ whole genome shotgun (WGS) entry which is preliminary data.</text>
</comment>
<dbReference type="Proteomes" id="UP000452188">
    <property type="component" value="Unassembled WGS sequence"/>
</dbReference>
<reference evidence="1 2" key="1">
    <citation type="submission" date="2019-11" db="EMBL/GenBank/DDBJ databases">
        <title>Draft genome sequence of 12 host-associated Lactobacillus reuteri rodent strains.</title>
        <authorList>
            <person name="Zhang S."/>
            <person name="Ozcam M."/>
            <person name="Van Pijkeren J.P."/>
        </authorList>
    </citation>
    <scope>NUCLEOTIDE SEQUENCE [LARGE SCALE GENOMIC DNA]</scope>
    <source>
        <strain evidence="1 2">6799jm-1</strain>
    </source>
</reference>
<dbReference type="AlphaFoldDB" id="A0AAW9U1G4"/>
<protein>
    <submittedName>
        <fullName evidence="1">Uncharacterized protein</fullName>
    </submittedName>
</protein>
<gene>
    <name evidence="1" type="ORF">GIX79_01890</name>
</gene>
<evidence type="ECO:0000313" key="2">
    <source>
        <dbReference type="Proteomes" id="UP000452188"/>
    </source>
</evidence>
<dbReference type="EMBL" id="WJMV01000003">
    <property type="protein sequence ID" value="MRG74531.1"/>
    <property type="molecule type" value="Genomic_DNA"/>
</dbReference>